<dbReference type="Pfam" id="PF00339">
    <property type="entry name" value="Arrestin_N"/>
    <property type="match status" value="1"/>
</dbReference>
<reference evidence="3 4" key="1">
    <citation type="journal article" date="2018" name="Gigascience">
        <title>Genomes of trombidid mites reveal novel predicted allergens and laterally-transferred genes associated with secondary metabolism.</title>
        <authorList>
            <person name="Dong X."/>
            <person name="Chaisiri K."/>
            <person name="Xia D."/>
            <person name="Armstrong S.D."/>
            <person name="Fang Y."/>
            <person name="Donnelly M.J."/>
            <person name="Kadowaki T."/>
            <person name="McGarry J.W."/>
            <person name="Darby A.C."/>
            <person name="Makepeace B.L."/>
        </authorList>
    </citation>
    <scope>NUCLEOTIDE SEQUENCE [LARGE SCALE GENOMIC DNA]</scope>
    <source>
        <strain evidence="3">UoL-UT</strain>
    </source>
</reference>
<accession>A0A443SUL6</accession>
<evidence type="ECO:0000313" key="4">
    <source>
        <dbReference type="Proteomes" id="UP000288716"/>
    </source>
</evidence>
<organism evidence="3 4">
    <name type="scientific">Leptotrombidium deliense</name>
    <dbReference type="NCBI Taxonomy" id="299467"/>
    <lineage>
        <taxon>Eukaryota</taxon>
        <taxon>Metazoa</taxon>
        <taxon>Ecdysozoa</taxon>
        <taxon>Arthropoda</taxon>
        <taxon>Chelicerata</taxon>
        <taxon>Arachnida</taxon>
        <taxon>Acari</taxon>
        <taxon>Acariformes</taxon>
        <taxon>Trombidiformes</taxon>
        <taxon>Prostigmata</taxon>
        <taxon>Anystina</taxon>
        <taxon>Parasitengona</taxon>
        <taxon>Trombiculoidea</taxon>
        <taxon>Trombiculidae</taxon>
        <taxon>Leptotrombidium</taxon>
    </lineage>
</organism>
<dbReference type="STRING" id="299467.A0A443SUL6"/>
<keyword evidence="4" id="KW-1185">Reference proteome</keyword>
<dbReference type="VEuPathDB" id="VectorBase:LDEU000840"/>
<dbReference type="Gene3D" id="2.60.40.640">
    <property type="match status" value="1"/>
</dbReference>
<dbReference type="EMBL" id="NCKV01000241">
    <property type="protein sequence ID" value="RWS31202.1"/>
    <property type="molecule type" value="Genomic_DNA"/>
</dbReference>
<dbReference type="OrthoDB" id="2333384at2759"/>
<dbReference type="InterPro" id="IPR014752">
    <property type="entry name" value="Arrestin-like_C"/>
</dbReference>
<evidence type="ECO:0000313" key="3">
    <source>
        <dbReference type="EMBL" id="RWS31202.1"/>
    </source>
</evidence>
<protein>
    <recommendedName>
        <fullName evidence="2">Arrestin-like N-terminal domain-containing protein</fullName>
    </recommendedName>
</protein>
<dbReference type="Proteomes" id="UP000288716">
    <property type="component" value="Unassembled WGS sequence"/>
</dbReference>
<gene>
    <name evidence="3" type="ORF">B4U80_13259</name>
</gene>
<evidence type="ECO:0000259" key="2">
    <source>
        <dbReference type="Pfam" id="PF00339"/>
    </source>
</evidence>
<comment type="caution">
    <text evidence="3">The sequence shown here is derived from an EMBL/GenBank/DDBJ whole genome shotgun (WGS) entry which is preliminary data.</text>
</comment>
<feature type="domain" description="Arrestin-like N-terminal" evidence="2">
    <location>
        <begin position="27"/>
        <end position="116"/>
    </location>
</feature>
<name>A0A443SUL6_9ACAR</name>
<sequence>MFSCGATKNSGSILNFDIYFVQNNVLRSDPIYRPGDFVEGYCVVNCKGRMKIDAIEAKMFGRAKVFTNEYKEYQTQDLVYIAEEQVIYEPNMEGEQGMLKDGYHKFKFSFKLPEEYVIEFKIDRL</sequence>
<dbReference type="AlphaFoldDB" id="A0A443SUL6"/>
<dbReference type="SUPFAM" id="SSF81296">
    <property type="entry name" value="E set domains"/>
    <property type="match status" value="1"/>
</dbReference>
<proteinExistence type="inferred from homology"/>
<comment type="similarity">
    <text evidence="1">Belongs to the arrestin family.</text>
</comment>
<dbReference type="InterPro" id="IPR011021">
    <property type="entry name" value="Arrestin-like_N"/>
</dbReference>
<evidence type="ECO:0000256" key="1">
    <source>
        <dbReference type="ARBA" id="ARBA00005298"/>
    </source>
</evidence>
<dbReference type="InterPro" id="IPR014756">
    <property type="entry name" value="Ig_E-set"/>
</dbReference>